<dbReference type="InterPro" id="IPR049730">
    <property type="entry name" value="SNF2/RAD54-like_C"/>
</dbReference>
<dbReference type="InterPro" id="IPR027417">
    <property type="entry name" value="P-loop_NTPase"/>
</dbReference>
<accession>A0AAD6GSE8</accession>
<dbReference type="AlphaFoldDB" id="A0AAD6GSE8"/>
<dbReference type="GO" id="GO:0016787">
    <property type="term" value="F:hydrolase activity"/>
    <property type="evidence" value="ECO:0007669"/>
    <property type="project" value="UniProtKB-KW"/>
</dbReference>
<dbReference type="RefSeq" id="XP_056748490.1">
    <property type="nucleotide sequence ID" value="XM_056903203.1"/>
</dbReference>
<proteinExistence type="predicted"/>
<feature type="region of interest" description="Disordered" evidence="2">
    <location>
        <begin position="171"/>
        <end position="215"/>
    </location>
</feature>
<sequence length="215" mass="23948">MFLSTLPLDFVVIRAGMPTNLRSTAIARFNDPGSSTQALVTTYNCGATGLNMHSQCSRIILVESALNHNSLFQTIGRIHRRGQREEQRAWVLFMDHTIQRYMEFNNTTKVLPQIAAQYRPFLEKQISPSVDNRDDTIERLANQLLNHMLGIGPDCVNRLKMEDYKDLGLEGKSKSGRQFSLRGSSKRLASDPASPGASTHKRAATDLASPSLLST</sequence>
<organism evidence="4 5">
    <name type="scientific">Penicillium hordei</name>
    <dbReference type="NCBI Taxonomy" id="40994"/>
    <lineage>
        <taxon>Eukaryota</taxon>
        <taxon>Fungi</taxon>
        <taxon>Dikarya</taxon>
        <taxon>Ascomycota</taxon>
        <taxon>Pezizomycotina</taxon>
        <taxon>Eurotiomycetes</taxon>
        <taxon>Eurotiomycetidae</taxon>
        <taxon>Eurotiales</taxon>
        <taxon>Aspergillaceae</taxon>
        <taxon>Penicillium</taxon>
    </lineage>
</organism>
<dbReference type="Gene3D" id="3.40.50.300">
    <property type="entry name" value="P-loop containing nucleotide triphosphate hydrolases"/>
    <property type="match status" value="1"/>
</dbReference>
<keyword evidence="5" id="KW-1185">Reference proteome</keyword>
<evidence type="ECO:0000256" key="1">
    <source>
        <dbReference type="ARBA" id="ARBA00022801"/>
    </source>
</evidence>
<dbReference type="GeneID" id="81593445"/>
<comment type="caution">
    <text evidence="4">The sequence shown here is derived from an EMBL/GenBank/DDBJ whole genome shotgun (WGS) entry which is preliminary data.</text>
</comment>
<evidence type="ECO:0000256" key="2">
    <source>
        <dbReference type="SAM" id="MobiDB-lite"/>
    </source>
</evidence>
<evidence type="ECO:0000313" key="5">
    <source>
        <dbReference type="Proteomes" id="UP001213799"/>
    </source>
</evidence>
<dbReference type="Proteomes" id="UP001213799">
    <property type="component" value="Unassembled WGS sequence"/>
</dbReference>
<dbReference type="CDD" id="cd18793">
    <property type="entry name" value="SF2_C_SNF"/>
    <property type="match status" value="1"/>
</dbReference>
<evidence type="ECO:0000313" key="4">
    <source>
        <dbReference type="EMBL" id="KAJ5589471.1"/>
    </source>
</evidence>
<protein>
    <recommendedName>
        <fullName evidence="3">Helicase C-terminal domain-containing protein</fullName>
    </recommendedName>
</protein>
<reference evidence="4" key="1">
    <citation type="journal article" date="2023" name="IMA Fungus">
        <title>Comparative genomic study of the Penicillium genus elucidates a diverse pangenome and 15 lateral gene transfer events.</title>
        <authorList>
            <person name="Petersen C."/>
            <person name="Sorensen T."/>
            <person name="Nielsen M.R."/>
            <person name="Sondergaard T.E."/>
            <person name="Sorensen J.L."/>
            <person name="Fitzpatrick D.A."/>
            <person name="Frisvad J.C."/>
            <person name="Nielsen K.L."/>
        </authorList>
    </citation>
    <scope>NUCLEOTIDE SEQUENCE</scope>
    <source>
        <strain evidence="4">IBT 12815</strain>
    </source>
</reference>
<gene>
    <name evidence="4" type="ORF">N7537_012149</name>
</gene>
<dbReference type="SMART" id="SM00490">
    <property type="entry name" value="HELICc"/>
    <property type="match status" value="1"/>
</dbReference>
<evidence type="ECO:0000259" key="3">
    <source>
        <dbReference type="SMART" id="SM00490"/>
    </source>
</evidence>
<reference evidence="4" key="2">
    <citation type="submission" date="2023-01" db="EMBL/GenBank/DDBJ databases">
        <authorList>
            <person name="Petersen C."/>
        </authorList>
    </citation>
    <scope>NUCLEOTIDE SEQUENCE</scope>
    <source>
        <strain evidence="4">IBT 12815</strain>
    </source>
</reference>
<dbReference type="SUPFAM" id="SSF52540">
    <property type="entry name" value="P-loop containing nucleoside triphosphate hydrolases"/>
    <property type="match status" value="1"/>
</dbReference>
<feature type="domain" description="Helicase C-terminal" evidence="3">
    <location>
        <begin position="1"/>
        <end position="82"/>
    </location>
</feature>
<dbReference type="InterPro" id="IPR001650">
    <property type="entry name" value="Helicase_C-like"/>
</dbReference>
<dbReference type="Pfam" id="PF00271">
    <property type="entry name" value="Helicase_C"/>
    <property type="match status" value="1"/>
</dbReference>
<dbReference type="EMBL" id="JAQJAE010000006">
    <property type="protein sequence ID" value="KAJ5589471.1"/>
    <property type="molecule type" value="Genomic_DNA"/>
</dbReference>
<keyword evidence="1" id="KW-0378">Hydrolase</keyword>
<name>A0AAD6GSE8_9EURO</name>